<evidence type="ECO:0000313" key="2">
    <source>
        <dbReference type="Proteomes" id="UP000009049"/>
    </source>
</evidence>
<accession>A4CK66</accession>
<evidence type="ECO:0000313" key="1">
    <source>
        <dbReference type="EMBL" id="EAR15265.1"/>
    </source>
</evidence>
<organism evidence="1 2">
    <name type="scientific">Robiginitalea biformata (strain ATCC BAA-864 / DSM 15991 / KCTC 12146 / HTCC2501)</name>
    <dbReference type="NCBI Taxonomy" id="313596"/>
    <lineage>
        <taxon>Bacteria</taxon>
        <taxon>Pseudomonadati</taxon>
        <taxon>Bacteroidota</taxon>
        <taxon>Flavobacteriia</taxon>
        <taxon>Flavobacteriales</taxon>
        <taxon>Flavobacteriaceae</taxon>
        <taxon>Robiginitalea</taxon>
    </lineage>
</organism>
<dbReference type="HOGENOM" id="CLU_1141300_0_0_10"/>
<dbReference type="AlphaFoldDB" id="A4CK66"/>
<sequence length="236" mass="26124">MIILSALFTGLIATAQGTFEGTLENWPHGRAQIILPTDSPVVIGKVEADGKVSITLGEALAQRISASREADDGSGIRLVRSTVERAFYCRSDDVSSENGDLQLERATTRGGFYVGNLEEEELHGQIRLASSQAFGNSFFQLGKKDFVTGHYIEFYFAEEDASVHGTCKTPTYTLDGKDVFDIIHEYTIDLKKGWNLVRVEVAETYTDQEGNIRPLKMVMKTVREVPGDTQFLFTAN</sequence>
<name>A4CK66_ROBBH</name>
<dbReference type="eggNOG" id="ENOG5032SGH">
    <property type="taxonomic scope" value="Bacteria"/>
</dbReference>
<dbReference type="STRING" id="313596.RB2501_13094"/>
<protein>
    <submittedName>
        <fullName evidence="1">Uncharacterized protein</fullName>
    </submittedName>
</protein>
<reference evidence="1 2" key="1">
    <citation type="journal article" date="2009" name="J. Bacteriol.">
        <title>Complete genome sequence of Robiginitalea biformata HTCC2501.</title>
        <authorList>
            <person name="Oh H.M."/>
            <person name="Giovannoni S.J."/>
            <person name="Lee K."/>
            <person name="Ferriera S."/>
            <person name="Johnson J."/>
            <person name="Cho J.C."/>
        </authorList>
    </citation>
    <scope>NUCLEOTIDE SEQUENCE [LARGE SCALE GENOMIC DNA]</scope>
    <source>
        <strain evidence="2">ATCC BAA-864 / HTCC2501 / KCTC 12146</strain>
    </source>
</reference>
<dbReference type="EMBL" id="CP001712">
    <property type="protein sequence ID" value="EAR15265.1"/>
    <property type="molecule type" value="Genomic_DNA"/>
</dbReference>
<gene>
    <name evidence="1" type="ordered locus">RB2501_13094</name>
</gene>
<dbReference type="Proteomes" id="UP000009049">
    <property type="component" value="Chromosome"/>
</dbReference>
<keyword evidence="2" id="KW-1185">Reference proteome</keyword>
<proteinExistence type="predicted"/>
<dbReference type="KEGG" id="rbi:RB2501_13094"/>